<dbReference type="PANTHER" id="PTHR46112:SF3">
    <property type="entry name" value="AMINOPEPTIDASE YPDF"/>
    <property type="match status" value="1"/>
</dbReference>
<feature type="domain" description="Peptidase M24" evidence="2">
    <location>
        <begin position="136"/>
        <end position="337"/>
    </location>
</feature>
<dbReference type="PROSITE" id="PS00491">
    <property type="entry name" value="PROLINE_PEPTIDASE"/>
    <property type="match status" value="1"/>
</dbReference>
<dbReference type="Pfam" id="PF00557">
    <property type="entry name" value="Peptidase_M24"/>
    <property type="match status" value="1"/>
</dbReference>
<dbReference type="InterPro" id="IPR000994">
    <property type="entry name" value="Pept_M24"/>
</dbReference>
<evidence type="ECO:0000256" key="1">
    <source>
        <dbReference type="RuleBase" id="RU000590"/>
    </source>
</evidence>
<dbReference type="Proteomes" id="UP000886818">
    <property type="component" value="Chromosome"/>
</dbReference>
<dbReference type="PANTHER" id="PTHR46112">
    <property type="entry name" value="AMINOPEPTIDASE"/>
    <property type="match status" value="1"/>
</dbReference>
<dbReference type="EMBL" id="CP078093">
    <property type="protein sequence ID" value="QXM07475.1"/>
    <property type="molecule type" value="Genomic_DNA"/>
</dbReference>
<gene>
    <name evidence="4" type="ORF">KVH43_11730</name>
</gene>
<keyword evidence="1" id="KW-0479">Metal-binding</keyword>
<dbReference type="InterPro" id="IPR000587">
    <property type="entry name" value="Creatinase_N"/>
</dbReference>
<dbReference type="InterPro" id="IPR001131">
    <property type="entry name" value="Peptidase_M24B_aminopep-P_CS"/>
</dbReference>
<proteinExistence type="inferred from homology"/>
<evidence type="ECO:0000259" key="2">
    <source>
        <dbReference type="Pfam" id="PF00557"/>
    </source>
</evidence>
<evidence type="ECO:0000313" key="4">
    <source>
        <dbReference type="EMBL" id="QXM07475.1"/>
    </source>
</evidence>
<name>A0ABX8RHT3_9CLOT</name>
<reference evidence="4" key="1">
    <citation type="submission" date="2021-07" db="EMBL/GenBank/DDBJ databases">
        <title>Complete genome sequence of Crassaminicella sp. 143-21, isolated from a deep-sea hydrothermal vent.</title>
        <authorList>
            <person name="Li X."/>
        </authorList>
    </citation>
    <scope>NUCLEOTIDE SEQUENCE</scope>
    <source>
        <strain evidence="4">143-21</strain>
    </source>
</reference>
<accession>A0ABX8RHT3</accession>
<dbReference type="InterPro" id="IPR050659">
    <property type="entry name" value="Peptidase_M24B"/>
</dbReference>
<evidence type="ECO:0000313" key="5">
    <source>
        <dbReference type="Proteomes" id="UP000886818"/>
    </source>
</evidence>
<evidence type="ECO:0000259" key="3">
    <source>
        <dbReference type="Pfam" id="PF01321"/>
    </source>
</evidence>
<protein>
    <submittedName>
        <fullName evidence="4">Xaa-Pro peptidase family protein</fullName>
    </submittedName>
</protein>
<organism evidence="4 5">
    <name type="scientific">Crassaminicella indica</name>
    <dbReference type="NCBI Taxonomy" id="2855394"/>
    <lineage>
        <taxon>Bacteria</taxon>
        <taxon>Bacillati</taxon>
        <taxon>Bacillota</taxon>
        <taxon>Clostridia</taxon>
        <taxon>Eubacteriales</taxon>
        <taxon>Clostridiaceae</taxon>
        <taxon>Crassaminicella</taxon>
    </lineage>
</organism>
<dbReference type="Pfam" id="PF01321">
    <property type="entry name" value="Creatinase_N"/>
    <property type="match status" value="1"/>
</dbReference>
<dbReference type="RefSeq" id="WP_218284159.1">
    <property type="nucleotide sequence ID" value="NZ_CP078093.1"/>
</dbReference>
<keyword evidence="5" id="KW-1185">Reference proteome</keyword>
<feature type="domain" description="Creatinase N-terminal" evidence="3">
    <location>
        <begin position="5"/>
        <end position="127"/>
    </location>
</feature>
<dbReference type="CDD" id="cd01092">
    <property type="entry name" value="APP-like"/>
    <property type="match status" value="1"/>
</dbReference>
<sequence>MLHRRIYKLREILKEKKLDAALIHKPENRRYISGFTGTSGYALITMNKAFFITDFRYIDQAKQECKEYDIVKHDNEYNIYSIINELNLQYLGFEEDFITYNQYKEFSKKLNNTLVPLNGAINSMRKIKYEEELKFIEQAANIADEAFLHICEYIKPGITERAVALELEFFMKNKGATATSFDTIVASGIRSALPHGVASNKTLEKGDFITIDFGCIYKGYCSDMTRTIVLGKANDKQKEIYNIVLEAQLKALEEIKPGITGREADKIARDFITSKGYGKNFGHGLGHGVGLEIHEEPRLSPIGKELLQVGMVVTDEPGIYLSGFGGVRIEDLLVITENGNRVLSKSPKHLIEI</sequence>
<comment type="similarity">
    <text evidence="1">Belongs to the peptidase M24B family.</text>
</comment>